<dbReference type="GO" id="GO:0004044">
    <property type="term" value="F:amidophosphoribosyltransferase activity"/>
    <property type="evidence" value="ECO:0007669"/>
    <property type="project" value="UniProtKB-UniRule"/>
</dbReference>
<comment type="caution">
    <text evidence="13">The sequence shown here is derived from an EMBL/GenBank/DDBJ whole genome shotgun (WGS) entry which is preliminary data.</text>
</comment>
<comment type="function">
    <text evidence="7">Catalyzes the formation of phosphoribosylamine from phosphoribosylpyrophosphate (PRPP) and glutamine.</text>
</comment>
<dbReference type="HAMAP" id="MF_01931">
    <property type="entry name" value="PurF"/>
    <property type="match status" value="1"/>
</dbReference>
<evidence type="ECO:0000259" key="12">
    <source>
        <dbReference type="PROSITE" id="PS51278"/>
    </source>
</evidence>
<dbReference type="AlphaFoldDB" id="A0A8J7WAD6"/>
<feature type="active site" description="Nucleophile" evidence="7 9">
    <location>
        <position position="2"/>
    </location>
</feature>
<keyword evidence="7 11" id="KW-0408">Iron</keyword>
<keyword evidence="5 7" id="KW-0658">Purine biosynthesis</keyword>
<dbReference type="Pfam" id="PF13522">
    <property type="entry name" value="GATase_6"/>
    <property type="match status" value="1"/>
</dbReference>
<dbReference type="InterPro" id="IPR017932">
    <property type="entry name" value="GATase_2_dom"/>
</dbReference>
<comment type="cofactor">
    <cofactor evidence="7 11">
        <name>[4Fe-4S] cluster</name>
        <dbReference type="ChEBI" id="CHEBI:49883"/>
    </cofactor>
    <text evidence="7 11">Binds 1 [4Fe-4S] cluster per subunit.</text>
</comment>
<evidence type="ECO:0000256" key="8">
    <source>
        <dbReference type="PIRNR" id="PIRNR000485"/>
    </source>
</evidence>
<feature type="binding site" evidence="7 11">
    <location>
        <position position="438"/>
    </location>
    <ligand>
        <name>[4Fe-4S] cluster</name>
        <dbReference type="ChEBI" id="CHEBI:49883"/>
    </ligand>
</feature>
<accession>A0A8J7WAD6</accession>
<keyword evidence="14" id="KW-1185">Reference proteome</keyword>
<evidence type="ECO:0000256" key="4">
    <source>
        <dbReference type="ARBA" id="ARBA00022679"/>
    </source>
</evidence>
<protein>
    <recommendedName>
        <fullName evidence="7">Amidophosphoribosyltransferase</fullName>
        <shortName evidence="7">ATase</shortName>
        <ecNumber evidence="7">2.4.2.14</ecNumber>
    </recommendedName>
    <alternativeName>
        <fullName evidence="7">Glutamine phosphoribosylpyrophosphate amidotransferase</fullName>
        <shortName evidence="7">GPATase</shortName>
    </alternativeName>
</protein>
<comment type="pathway">
    <text evidence="1 7 8">Purine metabolism; IMP biosynthesis via de novo pathway; N(1)-(5-phospho-D-ribosyl)glycinamide from 5-phospho-alpha-D-ribose 1-diphosphate: step 1/2.</text>
</comment>
<comment type="cofactor">
    <cofactor evidence="7 10">
        <name>Mg(2+)</name>
        <dbReference type="ChEBI" id="CHEBI:18420"/>
    </cofactor>
    <text evidence="7 10">Binds 1 Mg(2+) ion per subunit.</text>
</comment>
<dbReference type="CDD" id="cd06223">
    <property type="entry name" value="PRTases_typeI"/>
    <property type="match status" value="1"/>
</dbReference>
<keyword evidence="7" id="KW-0004">4Fe-4S</keyword>
<dbReference type="InterPro" id="IPR035584">
    <property type="entry name" value="PurF_N"/>
</dbReference>
<dbReference type="EMBL" id="JWHL01000007">
    <property type="protein sequence ID" value="MBR1369052.1"/>
    <property type="molecule type" value="Genomic_DNA"/>
</dbReference>
<dbReference type="CDD" id="cd00715">
    <property type="entry name" value="GPATase_N"/>
    <property type="match status" value="1"/>
</dbReference>
<evidence type="ECO:0000256" key="3">
    <source>
        <dbReference type="ARBA" id="ARBA00022676"/>
    </source>
</evidence>
<feature type="binding site" evidence="7 10">
    <location>
        <position position="347"/>
    </location>
    <ligand>
        <name>Mg(2+)</name>
        <dbReference type="ChEBI" id="CHEBI:18420"/>
    </ligand>
</feature>
<dbReference type="PANTHER" id="PTHR11907">
    <property type="entry name" value="AMIDOPHOSPHORIBOSYLTRANSFERASE"/>
    <property type="match status" value="1"/>
</dbReference>
<evidence type="ECO:0000313" key="14">
    <source>
        <dbReference type="Proteomes" id="UP000730161"/>
    </source>
</evidence>
<evidence type="ECO:0000256" key="6">
    <source>
        <dbReference type="ARBA" id="ARBA00022962"/>
    </source>
</evidence>
<proteinExistence type="inferred from homology"/>
<dbReference type="InterPro" id="IPR029057">
    <property type="entry name" value="PRTase-like"/>
</dbReference>
<evidence type="ECO:0000256" key="10">
    <source>
        <dbReference type="PIRSR" id="PIRSR000485-2"/>
    </source>
</evidence>
<keyword evidence="3 7" id="KW-0328">Glycosyltransferase</keyword>
<dbReference type="RefSeq" id="WP_211530724.1">
    <property type="nucleotide sequence ID" value="NZ_JWHL01000007.1"/>
</dbReference>
<gene>
    <name evidence="7" type="primary">purF</name>
    <name evidence="13" type="ORF">RJ53_05865</name>
</gene>
<comment type="catalytic activity">
    <reaction evidence="7 8">
        <text>5-phospho-beta-D-ribosylamine + L-glutamate + diphosphate = 5-phospho-alpha-D-ribose 1-diphosphate + L-glutamine + H2O</text>
        <dbReference type="Rhea" id="RHEA:14905"/>
        <dbReference type="ChEBI" id="CHEBI:15377"/>
        <dbReference type="ChEBI" id="CHEBI:29985"/>
        <dbReference type="ChEBI" id="CHEBI:33019"/>
        <dbReference type="ChEBI" id="CHEBI:58017"/>
        <dbReference type="ChEBI" id="CHEBI:58359"/>
        <dbReference type="ChEBI" id="CHEBI:58681"/>
        <dbReference type="EC" id="2.4.2.14"/>
    </reaction>
</comment>
<dbReference type="GO" id="GO:0000287">
    <property type="term" value="F:magnesium ion binding"/>
    <property type="evidence" value="ECO:0007669"/>
    <property type="project" value="UniProtKB-UniRule"/>
</dbReference>
<dbReference type="SUPFAM" id="SSF53271">
    <property type="entry name" value="PRTase-like"/>
    <property type="match status" value="1"/>
</dbReference>
<evidence type="ECO:0000256" key="9">
    <source>
        <dbReference type="PIRSR" id="PIRSR000485-1"/>
    </source>
</evidence>
<feature type="binding site" evidence="7 10">
    <location>
        <position position="285"/>
    </location>
    <ligand>
        <name>Mg(2+)</name>
        <dbReference type="ChEBI" id="CHEBI:18420"/>
    </ligand>
</feature>
<comment type="similarity">
    <text evidence="2 7 8">In the C-terminal section; belongs to the purine/pyrimidine phosphoribosyltransferase family.</text>
</comment>
<feature type="domain" description="Glutamine amidotransferase type-2" evidence="12">
    <location>
        <begin position="2"/>
        <end position="222"/>
    </location>
</feature>
<evidence type="ECO:0000256" key="5">
    <source>
        <dbReference type="ARBA" id="ARBA00022755"/>
    </source>
</evidence>
<sequence length="470" mass="51709">MCGIVGIADAEGVSFPLYYALFALQHRGQESAGISTFDAGKLHNHKAQGLIAEVFNRDILSRLTGSVGIGHVRYPTTGENRPENNQPLNFSFKGHIFSIVHNGNLVNSTRLSSEYEDEGHIFATTTDTEVIAAIIARELTRSESMEEAINLCMQKLKGSYSVIAMLDGTIYAFRDPLGIKPLCIGKTENGYMVASESVAMDALGAQFLRDMKPGELIRIDSEGISCRQITRSNHTGLCIFEYVYFARSDSVIDGVLVYDVRKKIGEMLHQEAPVQAEIISPVPDSGTAFATGYSEASGIPFKEGLIKNRYIGRTFIMPTQKLRENAVRMKLNPVRGHIAGKSVVLVDDSIVRGTTSRRIIDLVREFGAREVHFRVGSPPIIAPCYLGVDLPTRKELIAHNRPPEQVCSRIAADSLHHISLEALIRATGHAPEDLCCGCLTGCYPLEIEGERSNCRSIDFVDGTYQMKLEI</sequence>
<dbReference type="Pfam" id="PF00156">
    <property type="entry name" value="Pribosyltran"/>
    <property type="match status" value="1"/>
</dbReference>
<feature type="binding site" evidence="7 11">
    <location>
        <position position="238"/>
    </location>
    <ligand>
        <name>[4Fe-4S] cluster</name>
        <dbReference type="ChEBI" id="CHEBI:49883"/>
    </ligand>
</feature>
<dbReference type="InterPro" id="IPR000836">
    <property type="entry name" value="PRTase_dom"/>
</dbReference>
<dbReference type="OrthoDB" id="5976at2157"/>
<evidence type="ECO:0000256" key="7">
    <source>
        <dbReference type="HAMAP-Rule" id="MF_01931"/>
    </source>
</evidence>
<reference evidence="13" key="1">
    <citation type="submission" date="2014-12" db="EMBL/GenBank/DDBJ databases">
        <authorList>
            <person name="Huang H.-H."/>
            <person name="Chen S.-C."/>
            <person name="Lai M.-C."/>
        </authorList>
    </citation>
    <scope>NUCLEOTIDE SEQUENCE</scope>
    <source>
        <strain evidence="13">K1F9705b</strain>
    </source>
</reference>
<keyword evidence="7 10" id="KW-0460">Magnesium</keyword>
<evidence type="ECO:0000256" key="11">
    <source>
        <dbReference type="PIRSR" id="PIRSR000485-3"/>
    </source>
</evidence>
<dbReference type="UniPathway" id="UPA00074">
    <property type="reaction ID" value="UER00124"/>
</dbReference>
<keyword evidence="4 7" id="KW-0808">Transferase</keyword>
<organism evidence="13 14">
    <name type="scientific">Methanocalculus chunghsingensis</name>
    <dbReference type="NCBI Taxonomy" id="156457"/>
    <lineage>
        <taxon>Archaea</taxon>
        <taxon>Methanobacteriati</taxon>
        <taxon>Methanobacteriota</taxon>
        <taxon>Stenosarchaea group</taxon>
        <taxon>Methanomicrobia</taxon>
        <taxon>Methanomicrobiales</taxon>
        <taxon>Methanocalculaceae</taxon>
        <taxon>Methanocalculus</taxon>
    </lineage>
</organism>
<keyword evidence="7 11" id="KW-0411">Iron-sulfur</keyword>
<keyword evidence="6 7" id="KW-0315">Glutamine amidotransferase</keyword>
<dbReference type="EC" id="2.4.2.14" evidence="7"/>
<keyword evidence="7 10" id="KW-0479">Metal-binding</keyword>
<feature type="binding site" evidence="7 11">
    <location>
        <position position="435"/>
    </location>
    <ligand>
        <name>[4Fe-4S] cluster</name>
        <dbReference type="ChEBI" id="CHEBI:49883"/>
    </ligand>
</feature>
<dbReference type="GO" id="GO:0006189">
    <property type="term" value="P:'de novo' IMP biosynthetic process"/>
    <property type="evidence" value="ECO:0007669"/>
    <property type="project" value="UniProtKB-UniRule"/>
</dbReference>
<feature type="binding site" evidence="7 10">
    <location>
        <position position="348"/>
    </location>
    <ligand>
        <name>Mg(2+)</name>
        <dbReference type="ChEBI" id="CHEBI:18420"/>
    </ligand>
</feature>
<dbReference type="Proteomes" id="UP000730161">
    <property type="component" value="Unassembled WGS sequence"/>
</dbReference>
<dbReference type="InterPro" id="IPR029055">
    <property type="entry name" value="Ntn_hydrolases_N"/>
</dbReference>
<evidence type="ECO:0000256" key="2">
    <source>
        <dbReference type="ARBA" id="ARBA00010138"/>
    </source>
</evidence>
<dbReference type="GO" id="GO:0051539">
    <property type="term" value="F:4 iron, 4 sulfur cluster binding"/>
    <property type="evidence" value="ECO:0007669"/>
    <property type="project" value="UniProtKB-KW"/>
</dbReference>
<dbReference type="Gene3D" id="3.60.20.10">
    <property type="entry name" value="Glutamine Phosphoribosylpyrophosphate, subunit 1, domain 1"/>
    <property type="match status" value="1"/>
</dbReference>
<dbReference type="Gene3D" id="3.40.50.2020">
    <property type="match status" value="1"/>
</dbReference>
<dbReference type="PROSITE" id="PS51278">
    <property type="entry name" value="GATASE_TYPE_2"/>
    <property type="match status" value="1"/>
</dbReference>
<evidence type="ECO:0000256" key="1">
    <source>
        <dbReference type="ARBA" id="ARBA00005209"/>
    </source>
</evidence>
<name>A0A8J7WAD6_9EURY</name>
<dbReference type="NCBIfam" id="TIGR01134">
    <property type="entry name" value="purF"/>
    <property type="match status" value="1"/>
</dbReference>
<dbReference type="PIRSF" id="PIRSF000485">
    <property type="entry name" value="Amd_phspho_trans"/>
    <property type="match status" value="1"/>
</dbReference>
<dbReference type="InterPro" id="IPR005854">
    <property type="entry name" value="PurF"/>
</dbReference>
<dbReference type="GO" id="GO:0009113">
    <property type="term" value="P:purine nucleobase biosynthetic process"/>
    <property type="evidence" value="ECO:0007669"/>
    <property type="project" value="UniProtKB-UniRule"/>
</dbReference>
<evidence type="ECO:0000313" key="13">
    <source>
        <dbReference type="EMBL" id="MBR1369052.1"/>
    </source>
</evidence>
<feature type="binding site" evidence="7 11">
    <location>
        <position position="384"/>
    </location>
    <ligand>
        <name>[4Fe-4S] cluster</name>
        <dbReference type="ChEBI" id="CHEBI:49883"/>
    </ligand>
</feature>
<dbReference type="SUPFAM" id="SSF56235">
    <property type="entry name" value="N-terminal nucleophile aminohydrolases (Ntn hydrolases)"/>
    <property type="match status" value="1"/>
</dbReference>